<dbReference type="Proteomes" id="UP000239563">
    <property type="component" value="Chromosome XI"/>
</dbReference>
<feature type="region of interest" description="Disordered" evidence="1">
    <location>
        <begin position="43"/>
        <end position="66"/>
    </location>
</feature>
<name>A0A2N8UGX5_9BASI</name>
<sequence>MVRPRTSIPARTRPRKRAAQPDSFLRKHYTLFNSLTRYARDDAAIASQPSRKRTSTSYEASKHKARKLHRLQQRYPVGGVSSYTWPIPFPQLPDYSQKPSERVDELVHQVVRDTFDADYAMFRSPAWAKEHRITQEHMDRIVVDPQQVDESAAAAKALVETVLGRFITGVKRGAIGTHNSSAAVKGKDVRSSSGATTTTTDASETIPEAATASADVEAATSMDEPELDDNELDEEIGQPDSYALSWRQVLDYLESTAGSSKTAQWRNWHLLNAIAKTRQRCEQLFGHQPV</sequence>
<accession>A0A2N8UGX5</accession>
<reference evidence="2 3" key="1">
    <citation type="submission" date="2017-02" db="EMBL/GenBank/DDBJ databases">
        <authorList>
            <person name="Peterson S.W."/>
        </authorList>
    </citation>
    <scope>NUCLEOTIDE SEQUENCE [LARGE SCALE GENOMIC DNA]</scope>
    <source>
        <strain evidence="2 3">SRS1_H2-8</strain>
    </source>
</reference>
<protein>
    <submittedName>
        <fullName evidence="2">Uncharacterized protein</fullName>
    </submittedName>
</protein>
<evidence type="ECO:0000313" key="3">
    <source>
        <dbReference type="Proteomes" id="UP000239563"/>
    </source>
</evidence>
<gene>
    <name evidence="2" type="ORF">SRS1_14860</name>
</gene>
<feature type="region of interest" description="Disordered" evidence="1">
    <location>
        <begin position="1"/>
        <end position="22"/>
    </location>
</feature>
<feature type="compositionally biased region" description="Low complexity" evidence="1">
    <location>
        <begin position="191"/>
        <end position="221"/>
    </location>
</feature>
<organism evidence="2 3">
    <name type="scientific">Sporisorium reilianum f. sp. reilianum</name>
    <dbReference type="NCBI Taxonomy" id="72559"/>
    <lineage>
        <taxon>Eukaryota</taxon>
        <taxon>Fungi</taxon>
        <taxon>Dikarya</taxon>
        <taxon>Basidiomycota</taxon>
        <taxon>Ustilaginomycotina</taxon>
        <taxon>Ustilaginomycetes</taxon>
        <taxon>Ustilaginales</taxon>
        <taxon>Ustilaginaceae</taxon>
        <taxon>Sporisorium</taxon>
    </lineage>
</organism>
<dbReference type="AlphaFoldDB" id="A0A2N8UGX5"/>
<evidence type="ECO:0000313" key="2">
    <source>
        <dbReference type="EMBL" id="SJX64207.1"/>
    </source>
</evidence>
<feature type="compositionally biased region" description="Acidic residues" evidence="1">
    <location>
        <begin position="223"/>
        <end position="237"/>
    </location>
</feature>
<dbReference type="EMBL" id="LT795064">
    <property type="protein sequence ID" value="SJX64207.1"/>
    <property type="molecule type" value="Genomic_DNA"/>
</dbReference>
<feature type="region of interest" description="Disordered" evidence="1">
    <location>
        <begin position="186"/>
        <end position="238"/>
    </location>
</feature>
<evidence type="ECO:0000256" key="1">
    <source>
        <dbReference type="SAM" id="MobiDB-lite"/>
    </source>
</evidence>
<proteinExistence type="predicted"/>